<keyword evidence="3" id="KW-0472">Membrane</keyword>
<dbReference type="SUPFAM" id="SSF63817">
    <property type="entry name" value="Sortase"/>
    <property type="match status" value="1"/>
</dbReference>
<evidence type="ECO:0000313" key="4">
    <source>
        <dbReference type="EMBL" id="PIS38945.1"/>
    </source>
</evidence>
<comment type="caution">
    <text evidence="4">The sequence shown here is derived from an EMBL/GenBank/DDBJ whole genome shotgun (WGS) entry which is preliminary data.</text>
</comment>
<keyword evidence="3" id="KW-0812">Transmembrane</keyword>
<gene>
    <name evidence="4" type="ORF">COT34_01080</name>
</gene>
<dbReference type="Pfam" id="PF04203">
    <property type="entry name" value="Sortase"/>
    <property type="match status" value="1"/>
</dbReference>
<dbReference type="EMBL" id="PEYE01000020">
    <property type="protein sequence ID" value="PIS38945.1"/>
    <property type="molecule type" value="Genomic_DNA"/>
</dbReference>
<evidence type="ECO:0008006" key="6">
    <source>
        <dbReference type="Google" id="ProtNLM"/>
    </source>
</evidence>
<name>A0A2M6T198_9BACT</name>
<accession>A0A2M6T198</accession>
<proteinExistence type="predicted"/>
<dbReference type="InterPro" id="IPR042003">
    <property type="entry name" value="Sortase_E"/>
</dbReference>
<feature type="transmembrane region" description="Helical" evidence="3">
    <location>
        <begin position="20"/>
        <end position="37"/>
    </location>
</feature>
<dbReference type="InterPro" id="IPR005754">
    <property type="entry name" value="Sortase"/>
</dbReference>
<evidence type="ECO:0000256" key="2">
    <source>
        <dbReference type="SAM" id="MobiDB-lite"/>
    </source>
</evidence>
<organism evidence="4 5">
    <name type="scientific">Candidatus Nealsonbacteria bacterium CG08_land_8_20_14_0_20_43_11</name>
    <dbReference type="NCBI Taxonomy" id="1974706"/>
    <lineage>
        <taxon>Bacteria</taxon>
        <taxon>Candidatus Nealsoniibacteriota</taxon>
    </lineage>
</organism>
<evidence type="ECO:0000256" key="3">
    <source>
        <dbReference type="SAM" id="Phobius"/>
    </source>
</evidence>
<evidence type="ECO:0000313" key="5">
    <source>
        <dbReference type="Proteomes" id="UP000229390"/>
    </source>
</evidence>
<dbReference type="InterPro" id="IPR023365">
    <property type="entry name" value="Sortase_dom-sf"/>
</dbReference>
<reference evidence="5" key="1">
    <citation type="submission" date="2017-09" db="EMBL/GenBank/DDBJ databases">
        <title>Depth-based differentiation of microbial function through sediment-hosted aquifers and enrichment of novel symbionts in the deep terrestrial subsurface.</title>
        <authorList>
            <person name="Probst A.J."/>
            <person name="Ladd B."/>
            <person name="Jarett J.K."/>
            <person name="Geller-Mcgrath D.E."/>
            <person name="Sieber C.M.K."/>
            <person name="Emerson J.B."/>
            <person name="Anantharaman K."/>
            <person name="Thomas B.C."/>
            <person name="Malmstrom R."/>
            <person name="Stieglmeier M."/>
            <person name="Klingl A."/>
            <person name="Woyke T."/>
            <person name="Ryan C.M."/>
            <person name="Banfield J.F."/>
        </authorList>
    </citation>
    <scope>NUCLEOTIDE SEQUENCE [LARGE SCALE GENOMIC DNA]</scope>
</reference>
<sequence length="227" mass="26215">MVNRRLEKILKDFPLREKKLWPFFVLFFVFFLFLLNWPRLYWIFNQKAVYGELKTVLEEQRKELDREPAPLPSPTETSLPEAEYTEKENSLEISKIGILVPLVFPNGSQEADLQAALKTGVIHFPDSALPGERGVVIILGHSAPPNWPRINYDWVFNEIDKLESGDEIILHFNHRKYVYKTAAGKILKREGEIPAEWFSDGKSSLVLLSCWPPGKDYKRYGVAAVLK</sequence>
<keyword evidence="1" id="KW-0378">Hydrolase</keyword>
<dbReference type="AlphaFoldDB" id="A0A2M6T198"/>
<feature type="region of interest" description="Disordered" evidence="2">
    <location>
        <begin position="64"/>
        <end position="83"/>
    </location>
</feature>
<dbReference type="Proteomes" id="UP000229390">
    <property type="component" value="Unassembled WGS sequence"/>
</dbReference>
<dbReference type="GO" id="GO:0016787">
    <property type="term" value="F:hydrolase activity"/>
    <property type="evidence" value="ECO:0007669"/>
    <property type="project" value="UniProtKB-KW"/>
</dbReference>
<protein>
    <recommendedName>
        <fullName evidence="6">Sortase</fullName>
    </recommendedName>
</protein>
<dbReference type="Gene3D" id="2.40.260.10">
    <property type="entry name" value="Sortase"/>
    <property type="match status" value="1"/>
</dbReference>
<evidence type="ECO:0000256" key="1">
    <source>
        <dbReference type="ARBA" id="ARBA00022801"/>
    </source>
</evidence>
<dbReference type="CDD" id="cd05830">
    <property type="entry name" value="Sortase_E"/>
    <property type="match status" value="1"/>
</dbReference>
<keyword evidence="3" id="KW-1133">Transmembrane helix</keyword>